<reference evidence="10 11" key="1">
    <citation type="submission" date="2019-06" db="EMBL/GenBank/DDBJ databases">
        <title>Sequencing the genomes of 1000 actinobacteria strains.</title>
        <authorList>
            <person name="Klenk H.-P."/>
        </authorList>
    </citation>
    <scope>NUCLEOTIDE SEQUENCE [LARGE SCALE GENOMIC DNA]</scope>
    <source>
        <strain evidence="10 11">DSM 18935</strain>
    </source>
</reference>
<comment type="cofactor">
    <cofactor evidence="1 8">
        <name>Mg(2+)</name>
        <dbReference type="ChEBI" id="CHEBI:18420"/>
    </cofactor>
</comment>
<dbReference type="HAMAP" id="MF_00265">
    <property type="entry name" value="VapC_Nob1"/>
    <property type="match status" value="1"/>
</dbReference>
<evidence type="ECO:0000256" key="5">
    <source>
        <dbReference type="ARBA" id="ARBA00022801"/>
    </source>
</evidence>
<dbReference type="AlphaFoldDB" id="A0A560WD57"/>
<evidence type="ECO:0000256" key="7">
    <source>
        <dbReference type="ARBA" id="ARBA00038093"/>
    </source>
</evidence>
<dbReference type="Pfam" id="PF01850">
    <property type="entry name" value="PIN"/>
    <property type="match status" value="1"/>
</dbReference>
<dbReference type="GO" id="GO:0000287">
    <property type="term" value="F:magnesium ion binding"/>
    <property type="evidence" value="ECO:0007669"/>
    <property type="project" value="UniProtKB-UniRule"/>
</dbReference>
<dbReference type="Gene3D" id="3.40.50.1010">
    <property type="entry name" value="5'-nuclease"/>
    <property type="match status" value="1"/>
</dbReference>
<feature type="binding site" evidence="8">
    <location>
        <position position="101"/>
    </location>
    <ligand>
        <name>Mg(2+)</name>
        <dbReference type="ChEBI" id="CHEBI:18420"/>
    </ligand>
</feature>
<evidence type="ECO:0000313" key="10">
    <source>
        <dbReference type="EMBL" id="TWD15587.1"/>
    </source>
</evidence>
<evidence type="ECO:0000256" key="1">
    <source>
        <dbReference type="ARBA" id="ARBA00001946"/>
    </source>
</evidence>
<keyword evidence="4 8" id="KW-0479">Metal-binding</keyword>
<keyword evidence="11" id="KW-1185">Reference proteome</keyword>
<dbReference type="SUPFAM" id="SSF88723">
    <property type="entry name" value="PIN domain-like"/>
    <property type="match status" value="1"/>
</dbReference>
<dbReference type="EC" id="3.1.-.-" evidence="8"/>
<protein>
    <recommendedName>
        <fullName evidence="8">Ribonuclease VapC</fullName>
        <shortName evidence="8">RNase VapC</shortName>
        <ecNumber evidence="8">3.1.-.-</ecNumber>
    </recommendedName>
    <alternativeName>
        <fullName evidence="8">Toxin VapC</fullName>
    </alternativeName>
</protein>
<feature type="binding site" evidence="8">
    <location>
        <position position="12"/>
    </location>
    <ligand>
        <name>Mg(2+)</name>
        <dbReference type="ChEBI" id="CHEBI:18420"/>
    </ligand>
</feature>
<evidence type="ECO:0000256" key="8">
    <source>
        <dbReference type="HAMAP-Rule" id="MF_00265"/>
    </source>
</evidence>
<dbReference type="GO" id="GO:0016787">
    <property type="term" value="F:hydrolase activity"/>
    <property type="evidence" value="ECO:0007669"/>
    <property type="project" value="UniProtKB-KW"/>
</dbReference>
<dbReference type="PANTHER" id="PTHR33653:SF1">
    <property type="entry name" value="RIBONUCLEASE VAPC2"/>
    <property type="match status" value="1"/>
</dbReference>
<dbReference type="OrthoDB" id="3257696at2"/>
<sequence length="141" mass="14872">MTAHPTQTGLLDTSTLIQLTRLDAATLPSHPSICTITLAELSVGPLVAGDEPTRAARQAHLQQAEADFDPIPFDAAAARAFGHMAASLRGSGRKPAARAYDALIAAVALAHDLPLYTANPKDFTGIDRLQVRPVLPADSQR</sequence>
<evidence type="ECO:0000256" key="6">
    <source>
        <dbReference type="ARBA" id="ARBA00022842"/>
    </source>
</evidence>
<dbReference type="RefSeq" id="WP_144856415.1">
    <property type="nucleotide sequence ID" value="NZ_BAAAYT010000001.1"/>
</dbReference>
<evidence type="ECO:0000256" key="4">
    <source>
        <dbReference type="ARBA" id="ARBA00022723"/>
    </source>
</evidence>
<evidence type="ECO:0000259" key="9">
    <source>
        <dbReference type="Pfam" id="PF01850"/>
    </source>
</evidence>
<accession>A0A560WD57</accession>
<dbReference type="Proteomes" id="UP000315628">
    <property type="component" value="Unassembled WGS sequence"/>
</dbReference>
<keyword evidence="6 8" id="KW-0460">Magnesium</keyword>
<feature type="domain" description="PIN" evidence="9">
    <location>
        <begin position="12"/>
        <end position="124"/>
    </location>
</feature>
<dbReference type="InterPro" id="IPR029060">
    <property type="entry name" value="PIN-like_dom_sf"/>
</dbReference>
<proteinExistence type="inferred from homology"/>
<keyword evidence="2 8" id="KW-1277">Toxin-antitoxin system</keyword>
<name>A0A560WD57_9MICO</name>
<evidence type="ECO:0000256" key="3">
    <source>
        <dbReference type="ARBA" id="ARBA00022722"/>
    </source>
</evidence>
<comment type="caution">
    <text evidence="10">The sequence shown here is derived from an EMBL/GenBank/DDBJ whole genome shotgun (WGS) entry which is preliminary data.</text>
</comment>
<dbReference type="EMBL" id="VIUW01000002">
    <property type="protein sequence ID" value="TWD15587.1"/>
    <property type="molecule type" value="Genomic_DNA"/>
</dbReference>
<dbReference type="InterPro" id="IPR022907">
    <property type="entry name" value="VapC_family"/>
</dbReference>
<keyword evidence="3 8" id="KW-0540">Nuclease</keyword>
<dbReference type="InterPro" id="IPR050556">
    <property type="entry name" value="Type_II_TA_system_RNase"/>
</dbReference>
<comment type="function">
    <text evidence="8">Toxic component of a toxin-antitoxin (TA) system. An RNase.</text>
</comment>
<organism evidence="10 11">
    <name type="scientific">Marihabitans asiaticum</name>
    <dbReference type="NCBI Taxonomy" id="415218"/>
    <lineage>
        <taxon>Bacteria</taxon>
        <taxon>Bacillati</taxon>
        <taxon>Actinomycetota</taxon>
        <taxon>Actinomycetes</taxon>
        <taxon>Micrococcales</taxon>
        <taxon>Intrasporangiaceae</taxon>
        <taxon>Marihabitans</taxon>
    </lineage>
</organism>
<keyword evidence="5 8" id="KW-0378">Hydrolase</keyword>
<dbReference type="CDD" id="cd18732">
    <property type="entry name" value="PIN_MtVapC4-C5_like"/>
    <property type="match status" value="1"/>
</dbReference>
<gene>
    <name evidence="8" type="primary">vapC</name>
    <name evidence="10" type="ORF">FB557_1104</name>
</gene>
<dbReference type="GO" id="GO:0090729">
    <property type="term" value="F:toxin activity"/>
    <property type="evidence" value="ECO:0007669"/>
    <property type="project" value="UniProtKB-KW"/>
</dbReference>
<keyword evidence="8" id="KW-0800">Toxin</keyword>
<dbReference type="PANTHER" id="PTHR33653">
    <property type="entry name" value="RIBONUCLEASE VAPC2"/>
    <property type="match status" value="1"/>
</dbReference>
<dbReference type="InterPro" id="IPR002716">
    <property type="entry name" value="PIN_dom"/>
</dbReference>
<evidence type="ECO:0000313" key="11">
    <source>
        <dbReference type="Proteomes" id="UP000315628"/>
    </source>
</evidence>
<evidence type="ECO:0000256" key="2">
    <source>
        <dbReference type="ARBA" id="ARBA00022649"/>
    </source>
</evidence>
<dbReference type="GO" id="GO:0004540">
    <property type="term" value="F:RNA nuclease activity"/>
    <property type="evidence" value="ECO:0007669"/>
    <property type="project" value="InterPro"/>
</dbReference>
<comment type="similarity">
    <text evidence="7 8">Belongs to the PINc/VapC protein family.</text>
</comment>